<keyword evidence="2" id="KW-1185">Reference proteome</keyword>
<protein>
    <submittedName>
        <fullName evidence="1">Uncharacterized protein</fullName>
    </submittedName>
</protein>
<sequence length="29" mass="3562">MPMSGSSIWRRSLGWQRFRLGFRLRQRPV</sequence>
<gene>
    <name evidence="1" type="ORF">M6B38_271160</name>
</gene>
<dbReference type="EMBL" id="JANAVB010003863">
    <property type="protein sequence ID" value="KAJ6849120.1"/>
    <property type="molecule type" value="Genomic_DNA"/>
</dbReference>
<evidence type="ECO:0000313" key="1">
    <source>
        <dbReference type="EMBL" id="KAJ6849120.1"/>
    </source>
</evidence>
<evidence type="ECO:0000313" key="2">
    <source>
        <dbReference type="Proteomes" id="UP001140949"/>
    </source>
</evidence>
<comment type="caution">
    <text evidence="1">The sequence shown here is derived from an EMBL/GenBank/DDBJ whole genome shotgun (WGS) entry which is preliminary data.</text>
</comment>
<dbReference type="Proteomes" id="UP001140949">
    <property type="component" value="Unassembled WGS sequence"/>
</dbReference>
<accession>A0AAX6I732</accession>
<reference evidence="1" key="2">
    <citation type="submission" date="2023-04" db="EMBL/GenBank/DDBJ databases">
        <authorList>
            <person name="Bruccoleri R.E."/>
            <person name="Oakeley E.J."/>
            <person name="Faust A.-M."/>
            <person name="Dessus-Babus S."/>
            <person name="Altorfer M."/>
            <person name="Burckhardt D."/>
            <person name="Oertli M."/>
            <person name="Naumann U."/>
            <person name="Petersen F."/>
            <person name="Wong J."/>
        </authorList>
    </citation>
    <scope>NUCLEOTIDE SEQUENCE</scope>
    <source>
        <strain evidence="1">GSM-AAB239-AS_SAM_17_03QT</strain>
        <tissue evidence="1">Leaf</tissue>
    </source>
</reference>
<dbReference type="AlphaFoldDB" id="A0AAX6I732"/>
<organism evidence="1 2">
    <name type="scientific">Iris pallida</name>
    <name type="common">Sweet iris</name>
    <dbReference type="NCBI Taxonomy" id="29817"/>
    <lineage>
        <taxon>Eukaryota</taxon>
        <taxon>Viridiplantae</taxon>
        <taxon>Streptophyta</taxon>
        <taxon>Embryophyta</taxon>
        <taxon>Tracheophyta</taxon>
        <taxon>Spermatophyta</taxon>
        <taxon>Magnoliopsida</taxon>
        <taxon>Liliopsida</taxon>
        <taxon>Asparagales</taxon>
        <taxon>Iridaceae</taxon>
        <taxon>Iridoideae</taxon>
        <taxon>Irideae</taxon>
        <taxon>Iris</taxon>
    </lineage>
</organism>
<name>A0AAX6I732_IRIPA</name>
<proteinExistence type="predicted"/>
<reference evidence="1" key="1">
    <citation type="journal article" date="2023" name="GigaByte">
        <title>Genome assembly of the bearded iris, Iris pallida Lam.</title>
        <authorList>
            <person name="Bruccoleri R.E."/>
            <person name="Oakeley E.J."/>
            <person name="Faust A.M.E."/>
            <person name="Altorfer M."/>
            <person name="Dessus-Babus S."/>
            <person name="Burckhardt D."/>
            <person name="Oertli M."/>
            <person name="Naumann U."/>
            <person name="Petersen F."/>
            <person name="Wong J."/>
        </authorList>
    </citation>
    <scope>NUCLEOTIDE SEQUENCE</scope>
    <source>
        <strain evidence="1">GSM-AAB239-AS_SAM_17_03QT</strain>
    </source>
</reference>